<comment type="subcellular location">
    <subcellularLocation>
        <location evidence="1">Cell membrane</location>
        <topology evidence="1">Multi-pass membrane protein</topology>
    </subcellularLocation>
</comment>
<gene>
    <name evidence="7" type="ORF">HMPREF0551_1386</name>
</gene>
<evidence type="ECO:0000256" key="2">
    <source>
        <dbReference type="ARBA" id="ARBA00022475"/>
    </source>
</evidence>
<comment type="caution">
    <text evidence="7">The sequence shown here is derived from an EMBL/GenBank/DDBJ whole genome shotgun (WGS) entry which is preliminary data.</text>
</comment>
<feature type="transmembrane region" description="Helical" evidence="6">
    <location>
        <begin position="98"/>
        <end position="122"/>
    </location>
</feature>
<evidence type="ECO:0000256" key="4">
    <source>
        <dbReference type="ARBA" id="ARBA00022989"/>
    </source>
</evidence>
<proteinExistence type="predicted"/>
<dbReference type="InterPro" id="IPR005495">
    <property type="entry name" value="LptG/LptF_permease"/>
</dbReference>
<protein>
    <submittedName>
        <fullName evidence="7">Permease, YjgP/YjgQ family</fullName>
    </submittedName>
</protein>
<dbReference type="Proteomes" id="UP000011021">
    <property type="component" value="Unassembled WGS sequence"/>
</dbReference>
<feature type="transmembrane region" description="Helical" evidence="6">
    <location>
        <begin position="12"/>
        <end position="30"/>
    </location>
</feature>
<dbReference type="EMBL" id="AEQP01000008">
    <property type="protein sequence ID" value="EFV94969.1"/>
    <property type="molecule type" value="Genomic_DNA"/>
</dbReference>
<dbReference type="STRING" id="887898.HMPREF0551_1386"/>
<evidence type="ECO:0000256" key="3">
    <source>
        <dbReference type="ARBA" id="ARBA00022692"/>
    </source>
</evidence>
<keyword evidence="5 6" id="KW-0472">Membrane</keyword>
<keyword evidence="4 6" id="KW-1133">Transmembrane helix</keyword>
<keyword evidence="2" id="KW-1003">Cell membrane</keyword>
<evidence type="ECO:0000256" key="6">
    <source>
        <dbReference type="SAM" id="Phobius"/>
    </source>
</evidence>
<dbReference type="HOGENOM" id="CLU_028799_1_1_4"/>
<feature type="transmembrane region" description="Helical" evidence="6">
    <location>
        <begin position="358"/>
        <end position="376"/>
    </location>
</feature>
<keyword evidence="3 6" id="KW-0812">Transmembrane</keyword>
<dbReference type="RefSeq" id="WP_005673657.1">
    <property type="nucleotide sequence ID" value="NZ_CP146288.1"/>
</dbReference>
<feature type="transmembrane region" description="Helical" evidence="6">
    <location>
        <begin position="325"/>
        <end position="346"/>
    </location>
</feature>
<evidence type="ECO:0000256" key="5">
    <source>
        <dbReference type="ARBA" id="ARBA00023136"/>
    </source>
</evidence>
<organism evidence="7 8">
    <name type="scientific">Lautropia mirabilis ATCC 51599</name>
    <dbReference type="NCBI Taxonomy" id="887898"/>
    <lineage>
        <taxon>Bacteria</taxon>
        <taxon>Pseudomonadati</taxon>
        <taxon>Pseudomonadota</taxon>
        <taxon>Betaproteobacteria</taxon>
        <taxon>Burkholderiales</taxon>
        <taxon>Burkholderiaceae</taxon>
        <taxon>Lautropia</taxon>
    </lineage>
</organism>
<evidence type="ECO:0000313" key="8">
    <source>
        <dbReference type="Proteomes" id="UP000011021"/>
    </source>
</evidence>
<dbReference type="GO" id="GO:0043190">
    <property type="term" value="C:ATP-binding cassette (ABC) transporter complex"/>
    <property type="evidence" value="ECO:0007669"/>
    <property type="project" value="InterPro"/>
</dbReference>
<evidence type="ECO:0000313" key="7">
    <source>
        <dbReference type="EMBL" id="EFV94969.1"/>
    </source>
</evidence>
<dbReference type="Pfam" id="PF03739">
    <property type="entry name" value="LptF_LptG"/>
    <property type="match status" value="1"/>
</dbReference>
<keyword evidence="8" id="KW-1185">Reference proteome</keyword>
<dbReference type="NCBIfam" id="TIGR04408">
    <property type="entry name" value="LptG_lptG"/>
    <property type="match status" value="1"/>
</dbReference>
<feature type="transmembrane region" description="Helical" evidence="6">
    <location>
        <begin position="299"/>
        <end position="318"/>
    </location>
</feature>
<dbReference type="AlphaFoldDB" id="E7RXH3"/>
<reference evidence="7 8" key="1">
    <citation type="submission" date="2010-12" db="EMBL/GenBank/DDBJ databases">
        <authorList>
            <person name="Muzny D."/>
            <person name="Qin X."/>
            <person name="Deng J."/>
            <person name="Jiang H."/>
            <person name="Liu Y."/>
            <person name="Qu J."/>
            <person name="Song X.-Z."/>
            <person name="Zhang L."/>
            <person name="Thornton R."/>
            <person name="Coyle M."/>
            <person name="Francisco L."/>
            <person name="Jackson L."/>
            <person name="Javaid M."/>
            <person name="Korchina V."/>
            <person name="Kovar C."/>
            <person name="Mata R."/>
            <person name="Mathew T."/>
            <person name="Ngo R."/>
            <person name="Nguyen L."/>
            <person name="Nguyen N."/>
            <person name="Okwuonu G."/>
            <person name="Ongeri F."/>
            <person name="Pham C."/>
            <person name="Simmons D."/>
            <person name="Wilczek-Boney K."/>
            <person name="Hale W."/>
            <person name="Jakkamsetti A."/>
            <person name="Pham P."/>
            <person name="Ruth R."/>
            <person name="San Lucas F."/>
            <person name="Warren J."/>
            <person name="Zhang J."/>
            <person name="Zhao Z."/>
            <person name="Zhou C."/>
            <person name="Zhu D."/>
            <person name="Lee S."/>
            <person name="Bess C."/>
            <person name="Blankenburg K."/>
            <person name="Forbes L."/>
            <person name="Fu Q."/>
            <person name="Gubbala S."/>
            <person name="Hirani K."/>
            <person name="Jayaseelan J.C."/>
            <person name="Lara F."/>
            <person name="Munidasa M."/>
            <person name="Palculict T."/>
            <person name="Patil S."/>
            <person name="Pu L.-L."/>
            <person name="Saada N."/>
            <person name="Tang L."/>
            <person name="Weissenberger G."/>
            <person name="Zhu Y."/>
            <person name="Hemphill L."/>
            <person name="Shang Y."/>
            <person name="Youmans B."/>
            <person name="Ayvaz T."/>
            <person name="Ross M."/>
            <person name="Santibanez J."/>
            <person name="Aqrawi P."/>
            <person name="Gross S."/>
            <person name="Joshi V."/>
            <person name="Fowler G."/>
            <person name="Nazareth L."/>
            <person name="Reid J."/>
            <person name="Worley K."/>
            <person name="Petrosino J."/>
            <person name="Highlander S."/>
            <person name="Gibbs R."/>
        </authorList>
    </citation>
    <scope>NUCLEOTIDE SEQUENCE [LARGE SCALE GENOMIC DNA]</scope>
    <source>
        <strain evidence="7 8">ATCC 51599</strain>
    </source>
</reference>
<accession>E7RXH3</accession>
<dbReference type="GO" id="GO:0015920">
    <property type="term" value="P:lipopolysaccharide transport"/>
    <property type="evidence" value="ECO:0007669"/>
    <property type="project" value="TreeGrafter"/>
</dbReference>
<feature type="transmembrane region" description="Helical" evidence="6">
    <location>
        <begin position="50"/>
        <end position="77"/>
    </location>
</feature>
<dbReference type="InterPro" id="IPR030923">
    <property type="entry name" value="LptG"/>
</dbReference>
<name>E7RXH3_9BURK</name>
<dbReference type="eggNOG" id="COG0795">
    <property type="taxonomic scope" value="Bacteria"/>
</dbReference>
<evidence type="ECO:0000256" key="1">
    <source>
        <dbReference type="ARBA" id="ARBA00004651"/>
    </source>
</evidence>
<dbReference type="PANTHER" id="PTHR33529:SF2">
    <property type="entry name" value="LIPOPOLYSACCHARIDE EXPORT SYSTEM PERMEASE PROTEIN LPTG"/>
    <property type="match status" value="1"/>
</dbReference>
<sequence length="382" mass="41886">MKLMARYLTREIAGGIMAVLLGFLGLFAFFDLINELDDIGQGGYRLPQAVLYVLLGLPSHIYELMPVAALIGCIYALAQFAQNSEFTAMRAAGMSRQLALRGVLVLGVLLAVLTAVAGEWIAPMAEQRAQQLRMDVLGKGSGVGAFRSGLWLKDSVRGPDGQRLQTRFVNIGTLEADGGLSKVAIHEFDTDFRLTAVIHAEHGRYQPAHNGQASSWRLEGVETTRFNVSRTQTGYDALHAAVERRPETVWVSDLNPALLSVLAIAPDRMSALALWRYTSHLKENAQNANRYELALWKKVVYPLAIIVMLMLALPFGYLQVRAGGIGLKLFFGISLGVGFYIMNGLFSNLGLINTWPPWLAVSIPSILFLALALVMLNRVGRT</sequence>
<dbReference type="PANTHER" id="PTHR33529">
    <property type="entry name" value="SLR0882 PROTEIN-RELATED"/>
    <property type="match status" value="1"/>
</dbReference>
<dbReference type="GO" id="GO:0055085">
    <property type="term" value="P:transmembrane transport"/>
    <property type="evidence" value="ECO:0007669"/>
    <property type="project" value="InterPro"/>
</dbReference>